<evidence type="ECO:0000259" key="4">
    <source>
        <dbReference type="PROSITE" id="PS01124"/>
    </source>
</evidence>
<dbReference type="PANTHER" id="PTHR43280:SF32">
    <property type="entry name" value="TRANSCRIPTIONAL REGULATORY PROTEIN"/>
    <property type="match status" value="1"/>
</dbReference>
<keyword evidence="1" id="KW-0805">Transcription regulation</keyword>
<dbReference type="InterPro" id="IPR009057">
    <property type="entry name" value="Homeodomain-like_sf"/>
</dbReference>
<dbReference type="InterPro" id="IPR020449">
    <property type="entry name" value="Tscrpt_reg_AraC-type_HTH"/>
</dbReference>
<dbReference type="PANTHER" id="PTHR43280">
    <property type="entry name" value="ARAC-FAMILY TRANSCRIPTIONAL REGULATOR"/>
    <property type="match status" value="1"/>
</dbReference>
<name>A0A1S1YT15_FLAPC</name>
<dbReference type="OrthoDB" id="643086at2"/>
<evidence type="ECO:0000256" key="2">
    <source>
        <dbReference type="ARBA" id="ARBA00023125"/>
    </source>
</evidence>
<proteinExistence type="predicted"/>
<dbReference type="PROSITE" id="PS01124">
    <property type="entry name" value="HTH_ARAC_FAMILY_2"/>
    <property type="match status" value="1"/>
</dbReference>
<evidence type="ECO:0000256" key="3">
    <source>
        <dbReference type="ARBA" id="ARBA00023163"/>
    </source>
</evidence>
<sequence>MKEEIISVKSIHELHKLLNLDAPLHPLVSIIDAKDIAFAKEMLGVKMTSELYYIAVKDHCNGLKYGRSSYDFENGTLMFLGPHQIISMSEEIKKGESEGWLLYFHPDLFSGSPLADKIDEFSFFSYDIDEALHLSEKERQIMQIVIDNMNEELNNRIDNHSQNVFISNIELLLTYSARYYDRQFSLRKNQNSTVVSQVDQLLKKYYEEGNFTLTGVPNVQYFADEVNLSSNYLSDLLKKETGRSAKDHINDFIIVKAKHILLGTNQSISEVAYNLGFNYPHYFSRLFKNKTGMTPNQFRDSN</sequence>
<dbReference type="EMBL" id="JRYR02000002">
    <property type="protein sequence ID" value="OHX64172.1"/>
    <property type="molecule type" value="Genomic_DNA"/>
</dbReference>
<dbReference type="PRINTS" id="PR00032">
    <property type="entry name" value="HTHARAC"/>
</dbReference>
<reference evidence="5 6" key="1">
    <citation type="journal article" date="2012" name="Int. J. Syst. Evol. Microbiol.">
        <title>Flammeovirga pacifica sp. nov., isolated from deep-sea sediment.</title>
        <authorList>
            <person name="Xu H."/>
            <person name="Fu Y."/>
            <person name="Yang N."/>
            <person name="Ding Z."/>
            <person name="Lai Q."/>
            <person name="Zeng R."/>
        </authorList>
    </citation>
    <scope>NUCLEOTIDE SEQUENCE [LARGE SCALE GENOMIC DNA]</scope>
    <source>
        <strain evidence="6">DSM 24597 / LMG 26175 / WPAGA1</strain>
    </source>
</reference>
<dbReference type="GO" id="GO:0043565">
    <property type="term" value="F:sequence-specific DNA binding"/>
    <property type="evidence" value="ECO:0007669"/>
    <property type="project" value="InterPro"/>
</dbReference>
<feature type="domain" description="HTH araC/xylS-type" evidence="4">
    <location>
        <begin position="196"/>
        <end position="301"/>
    </location>
</feature>
<gene>
    <name evidence="5" type="ORF">NH26_21445</name>
</gene>
<evidence type="ECO:0000313" key="5">
    <source>
        <dbReference type="EMBL" id="OHX64172.1"/>
    </source>
</evidence>
<dbReference type="Proteomes" id="UP000179797">
    <property type="component" value="Unassembled WGS sequence"/>
</dbReference>
<evidence type="ECO:0000313" key="6">
    <source>
        <dbReference type="Proteomes" id="UP000179797"/>
    </source>
</evidence>
<dbReference type="Pfam" id="PF12833">
    <property type="entry name" value="HTH_18"/>
    <property type="match status" value="1"/>
</dbReference>
<dbReference type="GO" id="GO:0003700">
    <property type="term" value="F:DNA-binding transcription factor activity"/>
    <property type="evidence" value="ECO:0007669"/>
    <property type="project" value="InterPro"/>
</dbReference>
<keyword evidence="2" id="KW-0238">DNA-binding</keyword>
<dbReference type="STRING" id="915059.NH26_21445"/>
<evidence type="ECO:0000256" key="1">
    <source>
        <dbReference type="ARBA" id="ARBA00023015"/>
    </source>
</evidence>
<dbReference type="SUPFAM" id="SSF46689">
    <property type="entry name" value="Homeodomain-like"/>
    <property type="match status" value="1"/>
</dbReference>
<dbReference type="InterPro" id="IPR018060">
    <property type="entry name" value="HTH_AraC"/>
</dbReference>
<dbReference type="AlphaFoldDB" id="A0A1S1YT15"/>
<organism evidence="5 6">
    <name type="scientific">Flammeovirga pacifica</name>
    <dbReference type="NCBI Taxonomy" id="915059"/>
    <lineage>
        <taxon>Bacteria</taxon>
        <taxon>Pseudomonadati</taxon>
        <taxon>Bacteroidota</taxon>
        <taxon>Cytophagia</taxon>
        <taxon>Cytophagales</taxon>
        <taxon>Flammeovirgaceae</taxon>
        <taxon>Flammeovirga</taxon>
    </lineage>
</organism>
<dbReference type="RefSeq" id="WP_044226384.1">
    <property type="nucleotide sequence ID" value="NZ_JRYR02000002.1"/>
</dbReference>
<dbReference type="Gene3D" id="1.10.10.60">
    <property type="entry name" value="Homeodomain-like"/>
    <property type="match status" value="2"/>
</dbReference>
<protein>
    <submittedName>
        <fullName evidence="5">AraC family transcriptional regulator</fullName>
    </submittedName>
</protein>
<keyword evidence="3" id="KW-0804">Transcription</keyword>
<dbReference type="SMART" id="SM00342">
    <property type="entry name" value="HTH_ARAC"/>
    <property type="match status" value="1"/>
</dbReference>
<accession>A0A1S1YT15</accession>
<keyword evidence="6" id="KW-1185">Reference proteome</keyword>
<comment type="caution">
    <text evidence="5">The sequence shown here is derived from an EMBL/GenBank/DDBJ whole genome shotgun (WGS) entry which is preliminary data.</text>
</comment>